<name>A0A0D2NEY8_HYPSF</name>
<evidence type="ECO:0000313" key="3">
    <source>
        <dbReference type="EMBL" id="KJA15186.1"/>
    </source>
</evidence>
<dbReference type="PANTHER" id="PTHR33365">
    <property type="entry name" value="YALI0B05434P"/>
    <property type="match status" value="1"/>
</dbReference>
<keyword evidence="2" id="KW-0472">Membrane</keyword>
<comment type="similarity">
    <text evidence="1">Belongs to the ustYa family.</text>
</comment>
<dbReference type="Pfam" id="PF11807">
    <property type="entry name" value="UstYa"/>
    <property type="match status" value="1"/>
</dbReference>
<dbReference type="OMA" id="HMENTIH"/>
<evidence type="ECO:0000256" key="2">
    <source>
        <dbReference type="SAM" id="Phobius"/>
    </source>
</evidence>
<evidence type="ECO:0000313" key="4">
    <source>
        <dbReference type="Proteomes" id="UP000054270"/>
    </source>
</evidence>
<dbReference type="GO" id="GO:0043386">
    <property type="term" value="P:mycotoxin biosynthetic process"/>
    <property type="evidence" value="ECO:0007669"/>
    <property type="project" value="InterPro"/>
</dbReference>
<dbReference type="OrthoDB" id="3687641at2759"/>
<dbReference type="InterPro" id="IPR021765">
    <property type="entry name" value="UstYa-like"/>
</dbReference>
<reference evidence="4" key="1">
    <citation type="submission" date="2014-04" db="EMBL/GenBank/DDBJ databases">
        <title>Evolutionary Origins and Diversification of the Mycorrhizal Mutualists.</title>
        <authorList>
            <consortium name="DOE Joint Genome Institute"/>
            <consortium name="Mycorrhizal Genomics Consortium"/>
            <person name="Kohler A."/>
            <person name="Kuo A."/>
            <person name="Nagy L.G."/>
            <person name="Floudas D."/>
            <person name="Copeland A."/>
            <person name="Barry K.W."/>
            <person name="Cichocki N."/>
            <person name="Veneault-Fourrey C."/>
            <person name="LaButti K."/>
            <person name="Lindquist E.A."/>
            <person name="Lipzen A."/>
            <person name="Lundell T."/>
            <person name="Morin E."/>
            <person name="Murat C."/>
            <person name="Riley R."/>
            <person name="Ohm R."/>
            <person name="Sun H."/>
            <person name="Tunlid A."/>
            <person name="Henrissat B."/>
            <person name="Grigoriev I.V."/>
            <person name="Hibbett D.S."/>
            <person name="Martin F."/>
        </authorList>
    </citation>
    <scope>NUCLEOTIDE SEQUENCE [LARGE SCALE GENOMIC DNA]</scope>
    <source>
        <strain evidence="4">FD-334 SS-4</strain>
    </source>
</reference>
<keyword evidence="2" id="KW-0812">Transmembrane</keyword>
<dbReference type="PANTHER" id="PTHR33365:SF13">
    <property type="entry name" value="TAT PATHWAY SIGNAL SEQUENCE"/>
    <property type="match status" value="1"/>
</dbReference>
<evidence type="ECO:0000256" key="1">
    <source>
        <dbReference type="ARBA" id="ARBA00035112"/>
    </source>
</evidence>
<sequence length="201" mass="23273">MKDPESLSHKQIVLLCVTICLVFITKTASMTWMNSIPEAHPPRGSEGEDSDSPKMFPVPLLRPVRTHLENSKHYQIEGDDEEWSRLLPGDGTVYLNSTWNDGLQVYTVSMYHQLRCLDIIRKKIAEVERRRHQEPDFNAITPATQHCINYLREMVLCRGDLDLDTVAGLPKSEVQFSQYQCWDWEAVYSAVQKNQDEHRDI</sequence>
<protein>
    <submittedName>
        <fullName evidence="3">Uncharacterized protein</fullName>
    </submittedName>
</protein>
<keyword evidence="2" id="KW-1133">Transmembrane helix</keyword>
<dbReference type="EMBL" id="KN817652">
    <property type="protein sequence ID" value="KJA15186.1"/>
    <property type="molecule type" value="Genomic_DNA"/>
</dbReference>
<accession>A0A0D2NEY8</accession>
<organism evidence="3 4">
    <name type="scientific">Hypholoma sublateritium (strain FD-334 SS-4)</name>
    <dbReference type="NCBI Taxonomy" id="945553"/>
    <lineage>
        <taxon>Eukaryota</taxon>
        <taxon>Fungi</taxon>
        <taxon>Dikarya</taxon>
        <taxon>Basidiomycota</taxon>
        <taxon>Agaricomycotina</taxon>
        <taxon>Agaricomycetes</taxon>
        <taxon>Agaricomycetidae</taxon>
        <taxon>Agaricales</taxon>
        <taxon>Agaricineae</taxon>
        <taxon>Strophariaceae</taxon>
        <taxon>Hypholoma</taxon>
    </lineage>
</organism>
<proteinExistence type="inferred from homology"/>
<feature type="transmembrane region" description="Helical" evidence="2">
    <location>
        <begin position="12"/>
        <end position="33"/>
    </location>
</feature>
<dbReference type="AlphaFoldDB" id="A0A0D2NEY8"/>
<keyword evidence="4" id="KW-1185">Reference proteome</keyword>
<gene>
    <name evidence="3" type="ORF">HYPSUDRAFT_194603</name>
</gene>
<dbReference type="Proteomes" id="UP000054270">
    <property type="component" value="Unassembled WGS sequence"/>
</dbReference>
<dbReference type="STRING" id="945553.A0A0D2NEY8"/>